<protein>
    <submittedName>
        <fullName evidence="1">Uncharacterized protein</fullName>
    </submittedName>
</protein>
<dbReference type="AlphaFoldDB" id="A0A1F7YLG2"/>
<name>A0A1F7YLG2_9BACT</name>
<reference evidence="1 2" key="1">
    <citation type="journal article" date="2016" name="Nat. Commun.">
        <title>Thousands of microbial genomes shed light on interconnected biogeochemical processes in an aquifer system.</title>
        <authorList>
            <person name="Anantharaman K."/>
            <person name="Brown C.T."/>
            <person name="Hug L.A."/>
            <person name="Sharon I."/>
            <person name="Castelle C.J."/>
            <person name="Probst A.J."/>
            <person name="Thomas B.C."/>
            <person name="Singh A."/>
            <person name="Wilkins M.J."/>
            <person name="Karaoz U."/>
            <person name="Brodie E.L."/>
            <person name="Williams K.H."/>
            <person name="Hubbard S.S."/>
            <person name="Banfield J.F."/>
        </authorList>
    </citation>
    <scope>NUCLEOTIDE SEQUENCE [LARGE SCALE GENOMIC DNA]</scope>
</reference>
<evidence type="ECO:0000313" key="2">
    <source>
        <dbReference type="Proteomes" id="UP000177263"/>
    </source>
</evidence>
<sequence length="268" mass="30522">MNSLPNTKEAKQLIALANEFINTHKKAYSTEDLAMQIHKDLQAEVKSLYLEVKNKIDFTSEQTILDSIAVMAAHSEHQTKTSSVGQMFPKHYRLYPGSAMECTLASSILKLALEEKGKVNVHTVLIKGHQAAIQEEGSGTIIIYDPSTRWTRKDGVAHGFSHRFEPSEIKHKKDLKDEQGKYRGFFFRLETIQRPKNTGMFESFDEKRQVYTRDFFASESDTLIELSVVLENLSDLSDKDSFSSLQDFDAKEVVKTLHIFDHKKLFAG</sequence>
<dbReference type="Proteomes" id="UP000177263">
    <property type="component" value="Unassembled WGS sequence"/>
</dbReference>
<accession>A0A1F7YLG2</accession>
<gene>
    <name evidence="1" type="ORF">A2801_04100</name>
</gene>
<proteinExistence type="predicted"/>
<evidence type="ECO:0000313" key="1">
    <source>
        <dbReference type="EMBL" id="OGM28186.1"/>
    </source>
</evidence>
<comment type="caution">
    <text evidence="1">The sequence shown here is derived from an EMBL/GenBank/DDBJ whole genome shotgun (WGS) entry which is preliminary data.</text>
</comment>
<organism evidence="1 2">
    <name type="scientific">Candidatus Woesebacteria bacterium RIFCSPHIGHO2_01_FULL_41_10</name>
    <dbReference type="NCBI Taxonomy" id="1802500"/>
    <lineage>
        <taxon>Bacteria</taxon>
        <taxon>Candidatus Woeseibacteriota</taxon>
    </lineage>
</organism>
<dbReference type="EMBL" id="MGGM01000033">
    <property type="protein sequence ID" value="OGM28186.1"/>
    <property type="molecule type" value="Genomic_DNA"/>
</dbReference>